<comment type="caution">
    <text evidence="1">The sequence shown here is derived from an EMBL/GenBank/DDBJ whole genome shotgun (WGS) entry which is preliminary data.</text>
</comment>
<keyword evidence="2" id="KW-1185">Reference proteome</keyword>
<protein>
    <submittedName>
        <fullName evidence="1">Uncharacterized protein</fullName>
    </submittedName>
</protein>
<name>A0AAN9SL31_PSOTE</name>
<gene>
    <name evidence="1" type="ORF">VNO78_11223</name>
</gene>
<dbReference type="EMBL" id="JAYMYS010000003">
    <property type="protein sequence ID" value="KAK7400025.1"/>
    <property type="molecule type" value="Genomic_DNA"/>
</dbReference>
<proteinExistence type="predicted"/>
<reference evidence="1 2" key="1">
    <citation type="submission" date="2024-01" db="EMBL/GenBank/DDBJ databases">
        <title>The genomes of 5 underutilized Papilionoideae crops provide insights into root nodulation and disease resistanc.</title>
        <authorList>
            <person name="Jiang F."/>
        </authorList>
    </citation>
    <scope>NUCLEOTIDE SEQUENCE [LARGE SCALE GENOMIC DNA]</scope>
    <source>
        <strain evidence="1">DUOXIRENSHENG_FW03</strain>
        <tissue evidence="1">Leaves</tissue>
    </source>
</reference>
<sequence length="146" mass="16700">MGKEKVTSGDIIGIDKASRNITKLRWSFSRYRGFIQHLAVALCQWLRRFTTSQLWRCLCFLFTVSFLCSSIRDVESLLPSLRRFSFSPINTNMTSLPHFDTVSLLRFSLAEALSQSLPPKNLHNTRSDIVSWALCISEYSGCVRAM</sequence>
<dbReference type="Proteomes" id="UP001386955">
    <property type="component" value="Unassembled WGS sequence"/>
</dbReference>
<organism evidence="1 2">
    <name type="scientific">Psophocarpus tetragonolobus</name>
    <name type="common">Winged bean</name>
    <name type="synonym">Dolichos tetragonolobus</name>
    <dbReference type="NCBI Taxonomy" id="3891"/>
    <lineage>
        <taxon>Eukaryota</taxon>
        <taxon>Viridiplantae</taxon>
        <taxon>Streptophyta</taxon>
        <taxon>Embryophyta</taxon>
        <taxon>Tracheophyta</taxon>
        <taxon>Spermatophyta</taxon>
        <taxon>Magnoliopsida</taxon>
        <taxon>eudicotyledons</taxon>
        <taxon>Gunneridae</taxon>
        <taxon>Pentapetalae</taxon>
        <taxon>rosids</taxon>
        <taxon>fabids</taxon>
        <taxon>Fabales</taxon>
        <taxon>Fabaceae</taxon>
        <taxon>Papilionoideae</taxon>
        <taxon>50 kb inversion clade</taxon>
        <taxon>NPAAA clade</taxon>
        <taxon>indigoferoid/millettioid clade</taxon>
        <taxon>Phaseoleae</taxon>
        <taxon>Psophocarpus</taxon>
    </lineage>
</organism>
<evidence type="ECO:0000313" key="2">
    <source>
        <dbReference type="Proteomes" id="UP001386955"/>
    </source>
</evidence>
<evidence type="ECO:0000313" key="1">
    <source>
        <dbReference type="EMBL" id="KAK7400025.1"/>
    </source>
</evidence>
<dbReference type="AlphaFoldDB" id="A0AAN9SL31"/>
<accession>A0AAN9SL31</accession>